<proteinExistence type="predicted"/>
<name>A0A1M6SHJ2_XYLRU</name>
<dbReference type="Proteomes" id="UP000184130">
    <property type="component" value="Unassembled WGS sequence"/>
</dbReference>
<sequence length="372" mass="42644">MLMTNLSCTNKTSTKQGQQPIETDSVATDSVVELEPMSPYWYDKDQTEVSFSEKKDTLYRFPRIKMGGTYSIPYTVRYIQERAFLGCKELEEVYVPRSINHIEMAAFESCHKLEYVYLYASIDTIPFRCFNHYDHLRELHLGNLKPPYIEEFSMDGVNKDSCVLYVPKGTKGLYRKSEGWKNFKAIEEENGYMSVYKKSLGSGLYRDFFITRGESCYRFMVYDSSKDKYYDIDFNADVYLNDGAAGLSGFASPDGRFVYVVGDILANSTGWISTLIIYQVDTKTLKAKLVNGVAAWRLEKDGFTVASETRCTTPEAECSAEMDFAFEDITYGFDGKVKHKSKEYPSKEIELRYGKNTNVVKGLGVIRHSFYD</sequence>
<feature type="region of interest" description="Disordered" evidence="1">
    <location>
        <begin position="1"/>
        <end position="22"/>
    </location>
</feature>
<dbReference type="EMBL" id="FRBD01000003">
    <property type="protein sequence ID" value="SHK43978.1"/>
    <property type="molecule type" value="Genomic_DNA"/>
</dbReference>
<dbReference type="AlphaFoldDB" id="A0A1M6SHJ2"/>
<evidence type="ECO:0000256" key="1">
    <source>
        <dbReference type="SAM" id="MobiDB-lite"/>
    </source>
</evidence>
<evidence type="ECO:0000313" key="2">
    <source>
        <dbReference type="EMBL" id="SHK43978.1"/>
    </source>
</evidence>
<dbReference type="Pfam" id="PF13306">
    <property type="entry name" value="LRR_5"/>
    <property type="match status" value="1"/>
</dbReference>
<organism evidence="2 3">
    <name type="scientific">Xylanibacter ruminicola</name>
    <name type="common">Prevotella ruminicola</name>
    <dbReference type="NCBI Taxonomy" id="839"/>
    <lineage>
        <taxon>Bacteria</taxon>
        <taxon>Pseudomonadati</taxon>
        <taxon>Bacteroidota</taxon>
        <taxon>Bacteroidia</taxon>
        <taxon>Bacteroidales</taxon>
        <taxon>Prevotellaceae</taxon>
        <taxon>Xylanibacter</taxon>
    </lineage>
</organism>
<protein>
    <submittedName>
        <fullName evidence="2">Leucine rich repeat-containing protein</fullName>
    </submittedName>
</protein>
<dbReference type="Gene3D" id="3.80.10.10">
    <property type="entry name" value="Ribonuclease Inhibitor"/>
    <property type="match status" value="1"/>
</dbReference>
<evidence type="ECO:0000313" key="3">
    <source>
        <dbReference type="Proteomes" id="UP000184130"/>
    </source>
</evidence>
<gene>
    <name evidence="2" type="ORF">SAMN05216463_103184</name>
</gene>
<reference evidence="2 3" key="1">
    <citation type="submission" date="2016-11" db="EMBL/GenBank/DDBJ databases">
        <authorList>
            <person name="Jaros S."/>
            <person name="Januszkiewicz K."/>
            <person name="Wedrychowicz H."/>
        </authorList>
    </citation>
    <scope>NUCLEOTIDE SEQUENCE [LARGE SCALE GENOMIC DNA]</scope>
    <source>
        <strain evidence="2 3">KHT3</strain>
    </source>
</reference>
<dbReference type="SUPFAM" id="SSF52058">
    <property type="entry name" value="L domain-like"/>
    <property type="match status" value="1"/>
</dbReference>
<dbReference type="InterPro" id="IPR026906">
    <property type="entry name" value="LRR_5"/>
</dbReference>
<dbReference type="InterPro" id="IPR032675">
    <property type="entry name" value="LRR_dom_sf"/>
</dbReference>
<accession>A0A1M6SHJ2</accession>